<evidence type="ECO:0000256" key="2">
    <source>
        <dbReference type="SAM" id="SignalP"/>
    </source>
</evidence>
<dbReference type="AlphaFoldDB" id="A0A8K0CYR9"/>
<protein>
    <submittedName>
        <fullName evidence="3">Uncharacterized protein</fullName>
    </submittedName>
</protein>
<evidence type="ECO:0000256" key="1">
    <source>
        <dbReference type="SAM" id="MobiDB-lite"/>
    </source>
</evidence>
<dbReference type="Proteomes" id="UP000801492">
    <property type="component" value="Unassembled WGS sequence"/>
</dbReference>
<evidence type="ECO:0000313" key="4">
    <source>
        <dbReference type="Proteomes" id="UP000801492"/>
    </source>
</evidence>
<evidence type="ECO:0000313" key="3">
    <source>
        <dbReference type="EMBL" id="KAF2894904.1"/>
    </source>
</evidence>
<dbReference type="PANTHER" id="PTHR21879:SF4">
    <property type="entry name" value="OSIRIS 17, ISOFORM C"/>
    <property type="match status" value="1"/>
</dbReference>
<feature type="chain" id="PRO_5035431658" evidence="2">
    <location>
        <begin position="26"/>
        <end position="240"/>
    </location>
</feature>
<organism evidence="3 4">
    <name type="scientific">Ignelater luminosus</name>
    <name type="common">Cucubano</name>
    <name type="synonym">Pyrophorus luminosus</name>
    <dbReference type="NCBI Taxonomy" id="2038154"/>
    <lineage>
        <taxon>Eukaryota</taxon>
        <taxon>Metazoa</taxon>
        <taxon>Ecdysozoa</taxon>
        <taxon>Arthropoda</taxon>
        <taxon>Hexapoda</taxon>
        <taxon>Insecta</taxon>
        <taxon>Pterygota</taxon>
        <taxon>Neoptera</taxon>
        <taxon>Endopterygota</taxon>
        <taxon>Coleoptera</taxon>
        <taxon>Polyphaga</taxon>
        <taxon>Elateriformia</taxon>
        <taxon>Elateroidea</taxon>
        <taxon>Elateridae</taxon>
        <taxon>Agrypninae</taxon>
        <taxon>Pyrophorini</taxon>
        <taxon>Ignelater</taxon>
    </lineage>
</organism>
<dbReference type="PANTHER" id="PTHR21879">
    <property type="entry name" value="FI03362P-RELATED-RELATED"/>
    <property type="match status" value="1"/>
</dbReference>
<name>A0A8K0CYR9_IGNLU</name>
<feature type="signal peptide" evidence="2">
    <location>
        <begin position="1"/>
        <end position="25"/>
    </location>
</feature>
<dbReference type="Pfam" id="PF07898">
    <property type="entry name" value="DUF1676"/>
    <property type="match status" value="1"/>
</dbReference>
<dbReference type="OrthoDB" id="6334967at2759"/>
<reference evidence="3" key="1">
    <citation type="submission" date="2019-08" db="EMBL/GenBank/DDBJ databases">
        <title>The genome of the North American firefly Photinus pyralis.</title>
        <authorList>
            <consortium name="Photinus pyralis genome working group"/>
            <person name="Fallon T.R."/>
            <person name="Sander Lower S.E."/>
            <person name="Weng J.-K."/>
        </authorList>
    </citation>
    <scope>NUCLEOTIDE SEQUENCE</scope>
    <source>
        <strain evidence="3">TRF0915ILg1</strain>
        <tissue evidence="3">Whole body</tissue>
    </source>
</reference>
<dbReference type="GO" id="GO:0016020">
    <property type="term" value="C:membrane"/>
    <property type="evidence" value="ECO:0007669"/>
    <property type="project" value="TreeGrafter"/>
</dbReference>
<comment type="caution">
    <text evidence="3">The sequence shown here is derived from an EMBL/GenBank/DDBJ whole genome shotgun (WGS) entry which is preliminary data.</text>
</comment>
<feature type="region of interest" description="Disordered" evidence="1">
    <location>
        <begin position="100"/>
        <end position="119"/>
    </location>
</feature>
<gene>
    <name evidence="3" type="ORF">ILUMI_11270</name>
</gene>
<feature type="compositionally biased region" description="Acidic residues" evidence="1">
    <location>
        <begin position="100"/>
        <end position="110"/>
    </location>
</feature>
<accession>A0A8K0CYR9</accession>
<sequence length="240" mass="27552">MSWWIRQQFGGILLVYLVNVCTVRSFSNDTIIPEIPETYINISGENVLLNSLMHECRNPTITCIQNSMYRYLNGVLDRSDNCQVGGFLKFNKNNVSYDETNELEEDDEEEIARSSSSPLDEVTSSLRNKAYKFMLTHDMRLQMPDTLFDGAILQVSPKHFEDNGLVAKLEFIPKITSKAGTPRILFKKLKVHDHPPPYYHAEIHDHPPFHDHDHHSHYDIGLDYFSEGPALTHETVTEAS</sequence>
<dbReference type="EMBL" id="VTPC01006447">
    <property type="protein sequence ID" value="KAF2894904.1"/>
    <property type="molecule type" value="Genomic_DNA"/>
</dbReference>
<proteinExistence type="predicted"/>
<dbReference type="InterPro" id="IPR012464">
    <property type="entry name" value="DUF1676"/>
</dbReference>
<keyword evidence="2" id="KW-0732">Signal</keyword>
<keyword evidence="4" id="KW-1185">Reference proteome</keyword>